<gene>
    <name evidence="1" type="ORF">DND132_2523</name>
</gene>
<dbReference type="AlphaFoldDB" id="F0JCP6"/>
<proteinExistence type="predicted"/>
<sequence length="122" mass="12933">MTLGSTPRGWTGIGPGLALFIAVLFSAAPGLSCDGGGDAGGHSDSGSRTSPMDAQIIGHFFAVPIRMVPVEQPGRPPRDIPVMSAMSGKTRRAFDVFADRCRLPGGLWTIEMQRLFFRGTGR</sequence>
<protein>
    <submittedName>
        <fullName evidence="1">Uncharacterized protein</fullName>
    </submittedName>
</protein>
<keyword evidence="2" id="KW-1185">Reference proteome</keyword>
<dbReference type="STRING" id="641491.DND132_2523"/>
<reference evidence="1 2" key="1">
    <citation type="journal article" date="2011" name="J. Bacteriol.">
        <title>Genome sequence of the mercury-methylating strain Desulfovibrio desulfuricans ND132.</title>
        <authorList>
            <person name="Brown S.D."/>
            <person name="Gilmour C.C."/>
            <person name="Kucken A.M."/>
            <person name="Wall J.D."/>
            <person name="Elias D.A."/>
            <person name="Brandt C.C."/>
            <person name="Podar M."/>
            <person name="Chertkov O."/>
            <person name="Held B."/>
            <person name="Bruce D.C."/>
            <person name="Detter J.C."/>
            <person name="Tapia R."/>
            <person name="Han C.S."/>
            <person name="Goodwin L.A."/>
            <person name="Cheng J.F."/>
            <person name="Pitluck S."/>
            <person name="Woyke T."/>
            <person name="Mikhailova N."/>
            <person name="Ivanova N.N."/>
            <person name="Han J."/>
            <person name="Lucas S."/>
            <person name="Lapidus A.L."/>
            <person name="Land M.L."/>
            <person name="Hauser L.J."/>
            <person name="Palumbo A.V."/>
        </authorList>
    </citation>
    <scope>NUCLEOTIDE SEQUENCE [LARGE SCALE GENOMIC DNA]</scope>
    <source>
        <strain evidence="1 2">ND132</strain>
    </source>
</reference>
<dbReference type="Proteomes" id="UP000007845">
    <property type="component" value="Chromosome"/>
</dbReference>
<evidence type="ECO:0000313" key="1">
    <source>
        <dbReference type="EMBL" id="EGB15726.1"/>
    </source>
</evidence>
<name>F0JCP6_9BACT</name>
<organism evidence="1 2">
    <name type="scientific">Pseudodesulfovibrio mercurii</name>
    <dbReference type="NCBI Taxonomy" id="641491"/>
    <lineage>
        <taxon>Bacteria</taxon>
        <taxon>Pseudomonadati</taxon>
        <taxon>Thermodesulfobacteriota</taxon>
        <taxon>Desulfovibrionia</taxon>
        <taxon>Desulfovibrionales</taxon>
        <taxon>Desulfovibrionaceae</taxon>
    </lineage>
</organism>
<evidence type="ECO:0000313" key="2">
    <source>
        <dbReference type="Proteomes" id="UP000007845"/>
    </source>
</evidence>
<accession>F0JCP6</accession>
<dbReference type="KEGG" id="ddn:DND132_2523"/>
<dbReference type="HOGENOM" id="CLU_2022987_0_0_7"/>
<dbReference type="EMBL" id="CP003220">
    <property type="protein sequence ID" value="EGB15726.1"/>
    <property type="molecule type" value="Genomic_DNA"/>
</dbReference>